<accession>W4JUF3</accession>
<reference evidence="1 2" key="1">
    <citation type="journal article" date="2012" name="New Phytol.">
        <title>Insight into trade-off between wood decay and parasitism from the genome of a fungal forest pathogen.</title>
        <authorList>
            <person name="Olson A."/>
            <person name="Aerts A."/>
            <person name="Asiegbu F."/>
            <person name="Belbahri L."/>
            <person name="Bouzid O."/>
            <person name="Broberg A."/>
            <person name="Canback B."/>
            <person name="Coutinho P.M."/>
            <person name="Cullen D."/>
            <person name="Dalman K."/>
            <person name="Deflorio G."/>
            <person name="van Diepen L.T."/>
            <person name="Dunand C."/>
            <person name="Duplessis S."/>
            <person name="Durling M."/>
            <person name="Gonthier P."/>
            <person name="Grimwood J."/>
            <person name="Fossdal C.G."/>
            <person name="Hansson D."/>
            <person name="Henrissat B."/>
            <person name="Hietala A."/>
            <person name="Himmelstrand K."/>
            <person name="Hoffmeister D."/>
            <person name="Hogberg N."/>
            <person name="James T.Y."/>
            <person name="Karlsson M."/>
            <person name="Kohler A."/>
            <person name="Kues U."/>
            <person name="Lee Y.H."/>
            <person name="Lin Y.C."/>
            <person name="Lind M."/>
            <person name="Lindquist E."/>
            <person name="Lombard V."/>
            <person name="Lucas S."/>
            <person name="Lunden K."/>
            <person name="Morin E."/>
            <person name="Murat C."/>
            <person name="Park J."/>
            <person name="Raffaello T."/>
            <person name="Rouze P."/>
            <person name="Salamov A."/>
            <person name="Schmutz J."/>
            <person name="Solheim H."/>
            <person name="Stahlberg J."/>
            <person name="Velez H."/>
            <person name="de Vries R.P."/>
            <person name="Wiebenga A."/>
            <person name="Woodward S."/>
            <person name="Yakovlev I."/>
            <person name="Garbelotto M."/>
            <person name="Martin F."/>
            <person name="Grigoriev I.V."/>
            <person name="Stenlid J."/>
        </authorList>
    </citation>
    <scope>NUCLEOTIDE SEQUENCE [LARGE SCALE GENOMIC DNA]</scope>
    <source>
        <strain evidence="1 2">TC 32-1</strain>
    </source>
</reference>
<dbReference type="EMBL" id="KI925463">
    <property type="protein sequence ID" value="ETW77183.1"/>
    <property type="molecule type" value="Genomic_DNA"/>
</dbReference>
<dbReference type="AlphaFoldDB" id="W4JUF3"/>
<sequence length="52" mass="6496">MCTFCYQNFTSFVCKDCFNHEKFIMRDDRRLLKYAYRWKDSGLEERDNIETQ</sequence>
<evidence type="ECO:0000313" key="2">
    <source>
        <dbReference type="Proteomes" id="UP000030671"/>
    </source>
</evidence>
<protein>
    <submittedName>
        <fullName evidence="1">Uncharacterized protein</fullName>
    </submittedName>
</protein>
<dbReference type="RefSeq" id="XP_009550724.1">
    <property type="nucleotide sequence ID" value="XM_009552429.1"/>
</dbReference>
<organism evidence="1 2">
    <name type="scientific">Heterobasidion irregulare (strain TC 32-1)</name>
    <dbReference type="NCBI Taxonomy" id="747525"/>
    <lineage>
        <taxon>Eukaryota</taxon>
        <taxon>Fungi</taxon>
        <taxon>Dikarya</taxon>
        <taxon>Basidiomycota</taxon>
        <taxon>Agaricomycotina</taxon>
        <taxon>Agaricomycetes</taxon>
        <taxon>Russulales</taxon>
        <taxon>Bondarzewiaceae</taxon>
        <taxon>Heterobasidion</taxon>
        <taxon>Heterobasidion annosum species complex</taxon>
    </lineage>
</organism>
<evidence type="ECO:0000313" key="1">
    <source>
        <dbReference type="EMBL" id="ETW77183.1"/>
    </source>
</evidence>
<dbReference type="InParanoid" id="W4JUF3"/>
<dbReference type="HOGENOM" id="CLU_3087508_0_0_1"/>
<dbReference type="OrthoDB" id="3248986at2759"/>
<dbReference type="Proteomes" id="UP000030671">
    <property type="component" value="Unassembled WGS sequence"/>
</dbReference>
<gene>
    <name evidence="1" type="ORF">HETIRDRAFT_421338</name>
</gene>
<keyword evidence="2" id="KW-1185">Reference proteome</keyword>
<proteinExistence type="predicted"/>
<name>W4JUF3_HETIT</name>
<dbReference type="GeneID" id="20673721"/>
<dbReference type="KEGG" id="hir:HETIRDRAFT_421338"/>